<protein>
    <submittedName>
        <fullName evidence="1">Universal stress protein</fullName>
    </submittedName>
</protein>
<organism evidence="1 2">
    <name type="scientific">Amycolatopsis coloradensis</name>
    <dbReference type="NCBI Taxonomy" id="76021"/>
    <lineage>
        <taxon>Bacteria</taxon>
        <taxon>Bacillati</taxon>
        <taxon>Actinomycetota</taxon>
        <taxon>Actinomycetes</taxon>
        <taxon>Pseudonocardiales</taxon>
        <taxon>Pseudonocardiaceae</taxon>
        <taxon>Amycolatopsis</taxon>
    </lineage>
</organism>
<name>A0ACD5BFS4_9PSEU</name>
<proteinExistence type="predicted"/>
<dbReference type="EMBL" id="CP150484">
    <property type="protein sequence ID" value="WYW18134.1"/>
    <property type="molecule type" value="Genomic_DNA"/>
</dbReference>
<reference evidence="1" key="1">
    <citation type="submission" date="2023-10" db="EMBL/GenBank/DDBJ databases">
        <title>Whole genome sequencing of actinobacterial strain Amycolatopsis sp. (BCA-696) identifies the underlying plant growth-promoting genes.</title>
        <authorList>
            <person name="Gandham P."/>
            <person name="Vadla N."/>
            <person name="Saji A."/>
            <person name="Srinivas V."/>
            <person name="Ruperao P."/>
            <person name="Selvanayagam S."/>
            <person name="Saxena R.K."/>
            <person name="Rathore A."/>
            <person name="Gopalakrishnan S."/>
            <person name="Thakur V."/>
        </authorList>
    </citation>
    <scope>NUCLEOTIDE SEQUENCE</scope>
    <source>
        <strain evidence="1">BCA-696</strain>
    </source>
</reference>
<dbReference type="Proteomes" id="UP001456344">
    <property type="component" value="Chromosome"/>
</dbReference>
<gene>
    <name evidence="1" type="ORF">LCL61_21565</name>
</gene>
<evidence type="ECO:0000313" key="1">
    <source>
        <dbReference type="EMBL" id="WYW18134.1"/>
    </source>
</evidence>
<keyword evidence="2" id="KW-1185">Reference proteome</keyword>
<evidence type="ECO:0000313" key="2">
    <source>
        <dbReference type="Proteomes" id="UP001456344"/>
    </source>
</evidence>
<sequence>MAEGFDDSRSKPVVAGIDGSRSAVEAARWAAGEARRRGLPLRLVHAYESAGRDYPTLEVTAAEVREAMRDTGIRRLSAAAKTAAAAAPGLDITTEVVEGDTREVLVEESRRAALVVLGSHGLGSVGRFLLGSSGIELAARGQCPLVVVRDGDARPGPVLVGVDGWPDSAAAVRFAFQEASELGTSVTALRTWSELGPVEPGVRRLGGSRAVHDSARRALAAEVSSVAHEYPGVPFGCVVVRGRAGKVLREYGERAGLIVVGTRGRSGFAGMLLGSVSQGLAGRAPCPVAVVRVDTGIRNSHSKEGSNT</sequence>
<accession>A0ACD5BFS4</accession>